<organism evidence="14 15">
    <name type="scientific">Zavarzinia compransoris</name>
    <dbReference type="NCBI Taxonomy" id="1264899"/>
    <lineage>
        <taxon>Bacteria</taxon>
        <taxon>Pseudomonadati</taxon>
        <taxon>Pseudomonadota</taxon>
        <taxon>Alphaproteobacteria</taxon>
        <taxon>Rhodospirillales</taxon>
        <taxon>Zavarziniaceae</taxon>
        <taxon>Zavarzinia</taxon>
    </lineage>
</organism>
<comment type="pathway">
    <text evidence="1">Cofactor biosynthesis; tetrahydrofolate biosynthesis; 2-amino-4-hydroxy-6-hydroxymethyl-7,8-dihydropteridine diphosphate from 7,8-dihydroneopterin triphosphate: step 4/4.</text>
</comment>
<dbReference type="PANTHER" id="PTHR43071:SF1">
    <property type="entry name" value="2-AMINO-4-HYDROXY-6-HYDROXYMETHYLDIHYDROPTERIDINE PYROPHOSPHOKINASE"/>
    <property type="match status" value="1"/>
</dbReference>
<dbReference type="GO" id="GO:0046654">
    <property type="term" value="P:tetrahydrofolate biosynthetic process"/>
    <property type="evidence" value="ECO:0007669"/>
    <property type="project" value="UniProtKB-UniPathway"/>
</dbReference>
<dbReference type="EC" id="2.7.6.3" evidence="3"/>
<evidence type="ECO:0000256" key="9">
    <source>
        <dbReference type="ARBA" id="ARBA00022909"/>
    </source>
</evidence>
<evidence type="ECO:0000256" key="10">
    <source>
        <dbReference type="ARBA" id="ARBA00029409"/>
    </source>
</evidence>
<proteinExistence type="inferred from homology"/>
<keyword evidence="6" id="KW-0547">Nucleotide-binding</keyword>
<dbReference type="GO" id="GO:0046656">
    <property type="term" value="P:folic acid biosynthetic process"/>
    <property type="evidence" value="ECO:0007669"/>
    <property type="project" value="UniProtKB-KW"/>
</dbReference>
<comment type="caution">
    <text evidence="14">The sequence shown here is derived from an EMBL/GenBank/DDBJ whole genome shotgun (WGS) entry which is preliminary data.</text>
</comment>
<evidence type="ECO:0000313" key="15">
    <source>
        <dbReference type="Proteomes" id="UP000246077"/>
    </source>
</evidence>
<sequence>MLLIGIGANLPDREGRMPRHSVTAAIERLRTASSWSVDAVSRLWETAPVPISDQPWYVNAVVAAKTTLGVGEILNSLHDIENDFGRTRNRRWEARILDLDLLAHGPLVCGRDQLREPVVPHPRLAERAFVLLPLAEVAPGWRHPATGETVEAMIARLDPGQICRPLEA</sequence>
<gene>
    <name evidence="14" type="primary">folK</name>
    <name evidence="14" type="ORF">DKG75_05010</name>
</gene>
<keyword evidence="15" id="KW-1185">Reference proteome</keyword>
<evidence type="ECO:0000313" key="14">
    <source>
        <dbReference type="EMBL" id="PWR23913.1"/>
    </source>
</evidence>
<evidence type="ECO:0000256" key="4">
    <source>
        <dbReference type="ARBA" id="ARBA00016218"/>
    </source>
</evidence>
<name>A0A317EEW1_9PROT</name>
<feature type="domain" description="7,8-dihydro-6-hydroxymethylpterin-pyrophosphokinase" evidence="13">
    <location>
        <begin position="4"/>
        <end position="139"/>
    </location>
</feature>
<evidence type="ECO:0000256" key="1">
    <source>
        <dbReference type="ARBA" id="ARBA00005051"/>
    </source>
</evidence>
<comment type="similarity">
    <text evidence="2">Belongs to the HPPK family.</text>
</comment>
<dbReference type="PANTHER" id="PTHR43071">
    <property type="entry name" value="2-AMINO-4-HYDROXY-6-HYDROXYMETHYLDIHYDROPTERIDINE PYROPHOSPHOKINASE"/>
    <property type="match status" value="1"/>
</dbReference>
<accession>A0A317EEW1</accession>
<keyword evidence="7 14" id="KW-0418">Kinase</keyword>
<evidence type="ECO:0000259" key="13">
    <source>
        <dbReference type="Pfam" id="PF01288"/>
    </source>
</evidence>
<evidence type="ECO:0000256" key="2">
    <source>
        <dbReference type="ARBA" id="ARBA00005810"/>
    </source>
</evidence>
<dbReference type="RefSeq" id="WP_109919944.1">
    <property type="nucleotide sequence ID" value="NZ_QGLF01000001.1"/>
</dbReference>
<dbReference type="AlphaFoldDB" id="A0A317EEW1"/>
<evidence type="ECO:0000256" key="5">
    <source>
        <dbReference type="ARBA" id="ARBA00022679"/>
    </source>
</evidence>
<keyword evidence="5" id="KW-0808">Transferase</keyword>
<comment type="function">
    <text evidence="10">Catalyzes the transfer of pyrophosphate from adenosine triphosphate (ATP) to 6-hydroxymethyl-7,8-dihydropterin, an enzymatic step in folate biosynthesis pathway.</text>
</comment>
<dbReference type="InterPro" id="IPR000550">
    <property type="entry name" value="Hppk"/>
</dbReference>
<protein>
    <recommendedName>
        <fullName evidence="4">2-amino-4-hydroxy-6-hydroxymethyldihydropteridine pyrophosphokinase</fullName>
        <ecNumber evidence="3">2.7.6.3</ecNumber>
    </recommendedName>
    <alternativeName>
        <fullName evidence="11">6-hydroxymethyl-7,8-dihydropterin pyrophosphokinase</fullName>
    </alternativeName>
    <alternativeName>
        <fullName evidence="12">7,8-dihydro-6-hydroxymethylpterin-pyrophosphokinase</fullName>
    </alternativeName>
</protein>
<evidence type="ECO:0000256" key="7">
    <source>
        <dbReference type="ARBA" id="ARBA00022777"/>
    </source>
</evidence>
<dbReference type="GO" id="GO:0016301">
    <property type="term" value="F:kinase activity"/>
    <property type="evidence" value="ECO:0007669"/>
    <property type="project" value="UniProtKB-KW"/>
</dbReference>
<dbReference type="CDD" id="cd00483">
    <property type="entry name" value="HPPK"/>
    <property type="match status" value="1"/>
</dbReference>
<reference evidence="15" key="1">
    <citation type="submission" date="2018-05" db="EMBL/GenBank/DDBJ databases">
        <title>Zavarzinia sp. HR-AS.</title>
        <authorList>
            <person name="Lee Y."/>
            <person name="Jeon C.O."/>
        </authorList>
    </citation>
    <scope>NUCLEOTIDE SEQUENCE [LARGE SCALE GENOMIC DNA]</scope>
    <source>
        <strain evidence="15">DSM 1231</strain>
    </source>
</reference>
<dbReference type="GO" id="GO:0003848">
    <property type="term" value="F:2-amino-4-hydroxy-6-hydroxymethyldihydropteridine diphosphokinase activity"/>
    <property type="evidence" value="ECO:0007669"/>
    <property type="project" value="UniProtKB-EC"/>
</dbReference>
<evidence type="ECO:0000256" key="3">
    <source>
        <dbReference type="ARBA" id="ARBA00013253"/>
    </source>
</evidence>
<dbReference type="Pfam" id="PF01288">
    <property type="entry name" value="HPPK"/>
    <property type="match status" value="1"/>
</dbReference>
<evidence type="ECO:0000256" key="12">
    <source>
        <dbReference type="ARBA" id="ARBA00033413"/>
    </source>
</evidence>
<keyword evidence="9" id="KW-0289">Folate biosynthesis</keyword>
<evidence type="ECO:0000256" key="11">
    <source>
        <dbReference type="ARBA" id="ARBA00029766"/>
    </source>
</evidence>
<dbReference type="Proteomes" id="UP000246077">
    <property type="component" value="Unassembled WGS sequence"/>
</dbReference>
<dbReference type="SUPFAM" id="SSF55083">
    <property type="entry name" value="6-hydroxymethyl-7,8-dihydropterin pyrophosphokinase, HPPK"/>
    <property type="match status" value="1"/>
</dbReference>
<dbReference type="InterPro" id="IPR035907">
    <property type="entry name" value="Hppk_sf"/>
</dbReference>
<dbReference type="UniPathway" id="UPA00077">
    <property type="reaction ID" value="UER00155"/>
</dbReference>
<evidence type="ECO:0000256" key="6">
    <source>
        <dbReference type="ARBA" id="ARBA00022741"/>
    </source>
</evidence>
<evidence type="ECO:0000256" key="8">
    <source>
        <dbReference type="ARBA" id="ARBA00022840"/>
    </source>
</evidence>
<dbReference type="OrthoDB" id="9808041at2"/>
<dbReference type="GO" id="GO:0005524">
    <property type="term" value="F:ATP binding"/>
    <property type="evidence" value="ECO:0007669"/>
    <property type="project" value="UniProtKB-KW"/>
</dbReference>
<dbReference type="Gene3D" id="3.30.70.560">
    <property type="entry name" value="7,8-Dihydro-6-hydroxymethylpterin-pyrophosphokinase HPPK"/>
    <property type="match status" value="1"/>
</dbReference>
<dbReference type="NCBIfam" id="TIGR01498">
    <property type="entry name" value="folK"/>
    <property type="match status" value="1"/>
</dbReference>
<dbReference type="EMBL" id="QGLF01000001">
    <property type="protein sequence ID" value="PWR23913.1"/>
    <property type="molecule type" value="Genomic_DNA"/>
</dbReference>
<keyword evidence="8" id="KW-0067">ATP-binding</keyword>